<sequence length="255" mass="28677">MLRSFISSSSRSASSINSSTTVRIHQRLQTSQKQCEESTNLIPKVEEEIPKLQKSLVDEQKKSWIAQKVYNLIIFETETFGKEVANVRAKLKPWEKELIEHQGKLEVASAENKLLSKKSRKVWGDECEDVVGAKQRKNSATIFVIRNGFKTFRKSKVIEFILDIFISFCLNSTGHSTDEYCTPRVTETLKRYSASTCITRVEGGTTALHTELENIVADFVGKPAAMVSGMGYVTNSAILPVLVRHDNLNFGLEVQ</sequence>
<evidence type="ECO:0000313" key="2">
    <source>
        <dbReference type="Proteomes" id="UP001055811"/>
    </source>
</evidence>
<gene>
    <name evidence="1" type="ORF">L2E82_23004</name>
</gene>
<keyword evidence="2" id="KW-1185">Reference proteome</keyword>
<accession>A0ACB9DZN2</accession>
<reference evidence="2" key="1">
    <citation type="journal article" date="2022" name="Mol. Ecol. Resour.">
        <title>The genomes of chicory, endive, great burdock and yacon provide insights into Asteraceae palaeo-polyploidization history and plant inulin production.</title>
        <authorList>
            <person name="Fan W."/>
            <person name="Wang S."/>
            <person name="Wang H."/>
            <person name="Wang A."/>
            <person name="Jiang F."/>
            <person name="Liu H."/>
            <person name="Zhao H."/>
            <person name="Xu D."/>
            <person name="Zhang Y."/>
        </authorList>
    </citation>
    <scope>NUCLEOTIDE SEQUENCE [LARGE SCALE GENOMIC DNA]</scope>
    <source>
        <strain evidence="2">cv. Punajuju</strain>
    </source>
</reference>
<comment type="caution">
    <text evidence="1">The sequence shown here is derived from an EMBL/GenBank/DDBJ whole genome shotgun (WGS) entry which is preliminary data.</text>
</comment>
<proteinExistence type="predicted"/>
<name>A0ACB9DZN2_CICIN</name>
<dbReference type="EMBL" id="CM042012">
    <property type="protein sequence ID" value="KAI3751910.1"/>
    <property type="molecule type" value="Genomic_DNA"/>
</dbReference>
<dbReference type="Proteomes" id="UP001055811">
    <property type="component" value="Linkage Group LG04"/>
</dbReference>
<evidence type="ECO:0000313" key="1">
    <source>
        <dbReference type="EMBL" id="KAI3751910.1"/>
    </source>
</evidence>
<protein>
    <submittedName>
        <fullName evidence="1">Uncharacterized protein</fullName>
    </submittedName>
</protein>
<organism evidence="1 2">
    <name type="scientific">Cichorium intybus</name>
    <name type="common">Chicory</name>
    <dbReference type="NCBI Taxonomy" id="13427"/>
    <lineage>
        <taxon>Eukaryota</taxon>
        <taxon>Viridiplantae</taxon>
        <taxon>Streptophyta</taxon>
        <taxon>Embryophyta</taxon>
        <taxon>Tracheophyta</taxon>
        <taxon>Spermatophyta</taxon>
        <taxon>Magnoliopsida</taxon>
        <taxon>eudicotyledons</taxon>
        <taxon>Gunneridae</taxon>
        <taxon>Pentapetalae</taxon>
        <taxon>asterids</taxon>
        <taxon>campanulids</taxon>
        <taxon>Asterales</taxon>
        <taxon>Asteraceae</taxon>
        <taxon>Cichorioideae</taxon>
        <taxon>Cichorieae</taxon>
        <taxon>Cichoriinae</taxon>
        <taxon>Cichorium</taxon>
    </lineage>
</organism>
<reference evidence="1 2" key="2">
    <citation type="journal article" date="2022" name="Mol. Ecol. Resour.">
        <title>The genomes of chicory, endive, great burdock and yacon provide insights into Asteraceae paleo-polyploidization history and plant inulin production.</title>
        <authorList>
            <person name="Fan W."/>
            <person name="Wang S."/>
            <person name="Wang H."/>
            <person name="Wang A."/>
            <person name="Jiang F."/>
            <person name="Liu H."/>
            <person name="Zhao H."/>
            <person name="Xu D."/>
            <person name="Zhang Y."/>
        </authorList>
    </citation>
    <scope>NUCLEOTIDE SEQUENCE [LARGE SCALE GENOMIC DNA]</scope>
    <source>
        <strain evidence="2">cv. Punajuju</strain>
        <tissue evidence="1">Leaves</tissue>
    </source>
</reference>